<evidence type="ECO:0000259" key="2">
    <source>
        <dbReference type="Pfam" id="PF02657"/>
    </source>
</evidence>
<keyword evidence="4" id="KW-1185">Reference proteome</keyword>
<name>A0A6P1SZG3_9RHOB</name>
<evidence type="ECO:0000313" key="3">
    <source>
        <dbReference type="EMBL" id="QHQ34851.1"/>
    </source>
</evidence>
<dbReference type="AlphaFoldDB" id="A0A6P1SZG3"/>
<proteinExistence type="inferred from homology"/>
<dbReference type="PANTHER" id="PTHR43597">
    <property type="entry name" value="SULFUR ACCEPTOR PROTEIN CSDE"/>
    <property type="match status" value="1"/>
</dbReference>
<gene>
    <name evidence="3" type="ORF">GO499_06375</name>
</gene>
<dbReference type="KEGG" id="amaq:GO499_06375"/>
<evidence type="ECO:0000313" key="4">
    <source>
        <dbReference type="Proteomes" id="UP000464495"/>
    </source>
</evidence>
<dbReference type="SUPFAM" id="SSF82649">
    <property type="entry name" value="SufE/NifU"/>
    <property type="match status" value="1"/>
</dbReference>
<reference evidence="3 4" key="1">
    <citation type="submission" date="2019-12" db="EMBL/GenBank/DDBJ databases">
        <title>Complete genome sequence of Algicella marina strain 9Alg 56(T) isolated from the red alga Tichocarpus crinitus.</title>
        <authorList>
            <person name="Kim S.-G."/>
            <person name="Nedashkovskaya O.I."/>
        </authorList>
    </citation>
    <scope>NUCLEOTIDE SEQUENCE [LARGE SCALE GENOMIC DNA]</scope>
    <source>
        <strain evidence="3 4">9Alg 56</strain>
    </source>
</reference>
<protein>
    <submittedName>
        <fullName evidence="3">Cysteine desulfuration protein SufE</fullName>
    </submittedName>
</protein>
<comment type="similarity">
    <text evidence="1">Belongs to the SufE family.</text>
</comment>
<feature type="domain" description="Fe-S metabolism associated" evidence="2">
    <location>
        <begin position="11"/>
        <end position="134"/>
    </location>
</feature>
<dbReference type="PANTHER" id="PTHR43597:SF5">
    <property type="entry name" value="SUFE-LIKE PROTEIN 2, CHLOROPLASTIC"/>
    <property type="match status" value="1"/>
</dbReference>
<dbReference type="RefSeq" id="WP_161861417.1">
    <property type="nucleotide sequence ID" value="NZ_CP046620.1"/>
</dbReference>
<dbReference type="Gene3D" id="3.90.1010.10">
    <property type="match status" value="1"/>
</dbReference>
<accession>A0A6P1SZG3</accession>
<sequence>MADTSFEDIASDFEFLDEWEDRYRYVIELGKSLPPMPEDRKVEGTKVNGCASQVWIVPEIEGQGRDAILRFSGDSDAMIVKGLIAILLTIFDDKSAKAILAERPLEAFERLGLTGHLSAQRSNGLHAMIKRIRSIATAVEGQTA</sequence>
<evidence type="ECO:0000256" key="1">
    <source>
        <dbReference type="ARBA" id="ARBA00010282"/>
    </source>
</evidence>
<dbReference type="Pfam" id="PF02657">
    <property type="entry name" value="SufE"/>
    <property type="match status" value="1"/>
</dbReference>
<dbReference type="EMBL" id="CP046620">
    <property type="protein sequence ID" value="QHQ34851.1"/>
    <property type="molecule type" value="Genomic_DNA"/>
</dbReference>
<dbReference type="Proteomes" id="UP000464495">
    <property type="component" value="Chromosome"/>
</dbReference>
<organism evidence="3 4">
    <name type="scientific">Algicella marina</name>
    <dbReference type="NCBI Taxonomy" id="2683284"/>
    <lineage>
        <taxon>Bacteria</taxon>
        <taxon>Pseudomonadati</taxon>
        <taxon>Pseudomonadota</taxon>
        <taxon>Alphaproteobacteria</taxon>
        <taxon>Rhodobacterales</taxon>
        <taxon>Paracoccaceae</taxon>
        <taxon>Algicella</taxon>
    </lineage>
</organism>
<dbReference type="InterPro" id="IPR003808">
    <property type="entry name" value="Fe-S_metab-assoc_dom"/>
</dbReference>